<gene>
    <name evidence="4" type="primary">ybiH_2</name>
    <name evidence="4" type="ORF">SCARR_04749</name>
</gene>
<dbReference type="InterPro" id="IPR023772">
    <property type="entry name" value="DNA-bd_HTH_TetR-type_CS"/>
</dbReference>
<evidence type="ECO:0000313" key="4">
    <source>
        <dbReference type="EMBL" id="VGO22654.1"/>
    </source>
</evidence>
<dbReference type="GO" id="GO:0003700">
    <property type="term" value="F:DNA-binding transcription factor activity"/>
    <property type="evidence" value="ECO:0007669"/>
    <property type="project" value="TreeGrafter"/>
</dbReference>
<dbReference type="InterPro" id="IPR036271">
    <property type="entry name" value="Tet_transcr_reg_TetR-rel_C_sf"/>
</dbReference>
<accession>A0A6C2UTU2</accession>
<evidence type="ECO:0000313" key="5">
    <source>
        <dbReference type="Proteomes" id="UP000346198"/>
    </source>
</evidence>
<dbReference type="PROSITE" id="PS01081">
    <property type="entry name" value="HTH_TETR_1"/>
    <property type="match status" value="1"/>
</dbReference>
<dbReference type="Pfam" id="PF00440">
    <property type="entry name" value="TetR_N"/>
    <property type="match status" value="1"/>
</dbReference>
<dbReference type="Proteomes" id="UP000346198">
    <property type="component" value="Unassembled WGS sequence"/>
</dbReference>
<proteinExistence type="predicted"/>
<dbReference type="InterPro" id="IPR050109">
    <property type="entry name" value="HTH-type_TetR-like_transc_reg"/>
</dbReference>
<dbReference type="PANTHER" id="PTHR30055">
    <property type="entry name" value="HTH-TYPE TRANSCRIPTIONAL REGULATOR RUTR"/>
    <property type="match status" value="1"/>
</dbReference>
<dbReference type="PROSITE" id="PS50977">
    <property type="entry name" value="HTH_TETR_2"/>
    <property type="match status" value="1"/>
</dbReference>
<dbReference type="InterPro" id="IPR001647">
    <property type="entry name" value="HTH_TetR"/>
</dbReference>
<name>A0A6C2UTU2_9BACT</name>
<sequence length="217" mass="24771">MDKNLTTKERLIQAASVIFAEKGYRDTTVAEICDAAGANIAAVNYHFGDKSNLYCQVWEYLFEQSAAKYPLPTDLIETDPEAWLRHFIRSRVEQIFDTDIHHRLPQLLHREMGEPTEMHESLFEKYLQPSHQRVSKAIRLLIGPGISENQLKLAHLNFMSLHIFLNVGHQKNKTNCQCRHRLPSTENPAELARQVEAFAIGGLLATRDLIHNTGNLS</sequence>
<dbReference type="SUPFAM" id="SSF48498">
    <property type="entry name" value="Tetracyclin repressor-like, C-terminal domain"/>
    <property type="match status" value="1"/>
</dbReference>
<protein>
    <submittedName>
        <fullName evidence="4">Putative HTH-type transcriptional regulator YbiH</fullName>
    </submittedName>
</protein>
<dbReference type="InterPro" id="IPR009057">
    <property type="entry name" value="Homeodomain-like_sf"/>
</dbReference>
<evidence type="ECO:0000259" key="3">
    <source>
        <dbReference type="PROSITE" id="PS50977"/>
    </source>
</evidence>
<evidence type="ECO:0000256" key="2">
    <source>
        <dbReference type="PROSITE-ProRule" id="PRU00335"/>
    </source>
</evidence>
<reference evidence="4 5" key="1">
    <citation type="submission" date="2019-04" db="EMBL/GenBank/DDBJ databases">
        <authorList>
            <person name="Van Vliet M D."/>
        </authorList>
    </citation>
    <scope>NUCLEOTIDE SEQUENCE [LARGE SCALE GENOMIC DNA]</scope>
    <source>
        <strain evidence="4 5">F21</strain>
    </source>
</reference>
<keyword evidence="1 2" id="KW-0238">DNA-binding</keyword>
<dbReference type="GO" id="GO:0000976">
    <property type="term" value="F:transcription cis-regulatory region binding"/>
    <property type="evidence" value="ECO:0007669"/>
    <property type="project" value="TreeGrafter"/>
</dbReference>
<dbReference type="Pfam" id="PF09209">
    <property type="entry name" value="CecR_C"/>
    <property type="match status" value="1"/>
</dbReference>
<dbReference type="RefSeq" id="WP_222846421.1">
    <property type="nucleotide sequence ID" value="NZ_CAAHFH010000002.1"/>
</dbReference>
<dbReference type="AlphaFoldDB" id="A0A6C2UTU2"/>
<dbReference type="PANTHER" id="PTHR30055:SF235">
    <property type="entry name" value="TRANSCRIPTIONAL REGULATORY PROTEIN"/>
    <property type="match status" value="1"/>
</dbReference>
<dbReference type="EMBL" id="CAAHFH010000002">
    <property type="protein sequence ID" value="VGO22654.1"/>
    <property type="molecule type" value="Genomic_DNA"/>
</dbReference>
<feature type="domain" description="HTH tetR-type" evidence="3">
    <location>
        <begin position="5"/>
        <end position="65"/>
    </location>
</feature>
<organism evidence="4 5">
    <name type="scientific">Pontiella sulfatireligans</name>
    <dbReference type="NCBI Taxonomy" id="2750658"/>
    <lineage>
        <taxon>Bacteria</taxon>
        <taxon>Pseudomonadati</taxon>
        <taxon>Kiritimatiellota</taxon>
        <taxon>Kiritimatiellia</taxon>
        <taxon>Kiritimatiellales</taxon>
        <taxon>Pontiellaceae</taxon>
        <taxon>Pontiella</taxon>
    </lineage>
</organism>
<feature type="DNA-binding region" description="H-T-H motif" evidence="2">
    <location>
        <begin position="28"/>
        <end position="47"/>
    </location>
</feature>
<evidence type="ECO:0000256" key="1">
    <source>
        <dbReference type="ARBA" id="ARBA00023125"/>
    </source>
</evidence>
<dbReference type="Gene3D" id="1.10.357.10">
    <property type="entry name" value="Tetracycline Repressor, domain 2"/>
    <property type="match status" value="1"/>
</dbReference>
<dbReference type="InterPro" id="IPR015292">
    <property type="entry name" value="Tscrpt_reg_YbiH_C"/>
</dbReference>
<keyword evidence="5" id="KW-1185">Reference proteome</keyword>
<dbReference type="SUPFAM" id="SSF46689">
    <property type="entry name" value="Homeodomain-like"/>
    <property type="match status" value="1"/>
</dbReference>
<dbReference type="PRINTS" id="PR00455">
    <property type="entry name" value="HTHTETR"/>
</dbReference>